<accession>A0A286GMT3</accession>
<dbReference type="Gene3D" id="3.30.530.20">
    <property type="match status" value="1"/>
</dbReference>
<dbReference type="Pfam" id="PF06240">
    <property type="entry name" value="COXG"/>
    <property type="match status" value="1"/>
</dbReference>
<proteinExistence type="predicted"/>
<dbReference type="SUPFAM" id="SSF55961">
    <property type="entry name" value="Bet v1-like"/>
    <property type="match status" value="1"/>
</dbReference>
<name>A0A286GMT3_9PROT</name>
<keyword evidence="3" id="KW-1185">Reference proteome</keyword>
<dbReference type="InterPro" id="IPR010419">
    <property type="entry name" value="CO_DH_gsu"/>
</dbReference>
<dbReference type="Proteomes" id="UP000219621">
    <property type="component" value="Unassembled WGS sequence"/>
</dbReference>
<dbReference type="RefSeq" id="WP_097279892.1">
    <property type="nucleotide sequence ID" value="NZ_OCNJ01000006.1"/>
</dbReference>
<organism evidence="2 3">
    <name type="scientific">Caenispirillum bisanense</name>
    <dbReference type="NCBI Taxonomy" id="414052"/>
    <lineage>
        <taxon>Bacteria</taxon>
        <taxon>Pseudomonadati</taxon>
        <taxon>Pseudomonadota</taxon>
        <taxon>Alphaproteobacteria</taxon>
        <taxon>Rhodospirillales</taxon>
        <taxon>Novispirillaceae</taxon>
        <taxon>Caenispirillum</taxon>
    </lineage>
</organism>
<evidence type="ECO:0000256" key="1">
    <source>
        <dbReference type="SAM" id="Phobius"/>
    </source>
</evidence>
<dbReference type="AlphaFoldDB" id="A0A286GMT3"/>
<evidence type="ECO:0000313" key="3">
    <source>
        <dbReference type="Proteomes" id="UP000219621"/>
    </source>
</evidence>
<dbReference type="PANTHER" id="PTHR38588">
    <property type="entry name" value="BLL0334 PROTEIN"/>
    <property type="match status" value="1"/>
</dbReference>
<reference evidence="2 3" key="1">
    <citation type="submission" date="2017-09" db="EMBL/GenBank/DDBJ databases">
        <authorList>
            <person name="Ehlers B."/>
            <person name="Leendertz F.H."/>
        </authorList>
    </citation>
    <scope>NUCLEOTIDE SEQUENCE [LARGE SCALE GENOMIC DNA]</scope>
    <source>
        <strain evidence="2 3">USBA 140</strain>
    </source>
</reference>
<dbReference type="PANTHER" id="PTHR38588:SF1">
    <property type="entry name" value="BLL0334 PROTEIN"/>
    <property type="match status" value="1"/>
</dbReference>
<gene>
    <name evidence="2" type="ORF">SAMN05421508_106118</name>
</gene>
<dbReference type="EMBL" id="OCNJ01000006">
    <property type="protein sequence ID" value="SOD96838.1"/>
    <property type="molecule type" value="Genomic_DNA"/>
</dbReference>
<protein>
    <recommendedName>
        <fullName evidence="4">Carbon monoxide dehydrogenase subunit G</fullName>
    </recommendedName>
</protein>
<dbReference type="CDD" id="cd05018">
    <property type="entry name" value="CoxG"/>
    <property type="match status" value="1"/>
</dbReference>
<sequence>MEFSGEYRIPAPRDAVWQALNDVEILKASIDQLETLEWTGATDLRTTVAARVGPVTLRLAASIALSEVEPPHSYVLTGRGEGAGAGFGEAVVRVRLHDEGAATRLAYTCRADVGGPLATMGAGLVRGAADTAAENFFEGFASRLVVAIAARQAAEADAFDLEAELRALAGQDGGEAAAGEGAPFAWRAAGTRLTDRLRELDGLDLLAPAPAPADGWRIPLDARTLVIAGGWALMPVILLLLFAA</sequence>
<keyword evidence="1" id="KW-1133">Transmembrane helix</keyword>
<evidence type="ECO:0000313" key="2">
    <source>
        <dbReference type="EMBL" id="SOD96838.1"/>
    </source>
</evidence>
<evidence type="ECO:0008006" key="4">
    <source>
        <dbReference type="Google" id="ProtNLM"/>
    </source>
</evidence>
<dbReference type="OrthoDB" id="9787428at2"/>
<keyword evidence="1" id="KW-0812">Transmembrane</keyword>
<keyword evidence="1" id="KW-0472">Membrane</keyword>
<feature type="transmembrane region" description="Helical" evidence="1">
    <location>
        <begin position="225"/>
        <end position="243"/>
    </location>
</feature>
<dbReference type="InterPro" id="IPR023393">
    <property type="entry name" value="START-like_dom_sf"/>
</dbReference>